<dbReference type="InterPro" id="IPR011060">
    <property type="entry name" value="RibuloseP-bd_barrel"/>
</dbReference>
<keyword evidence="11" id="KW-1185">Reference proteome</keyword>
<evidence type="ECO:0000256" key="5">
    <source>
        <dbReference type="ARBA" id="ARBA00022793"/>
    </source>
</evidence>
<sequence length="124" mass="13379">MKKKLTHYLTICDTLGLDALVETHDEEEIKMAVSAGAGVIGVNNRNLKDFSVDFSNAVKLRHLIPEEVIYVAESGVSRISDVEALRQAGADAVLMGEVMMRAKDQKATLKAMKSAAAGVDNDCD</sequence>
<dbReference type="Pfam" id="PF00218">
    <property type="entry name" value="IGPS"/>
    <property type="match status" value="1"/>
</dbReference>
<evidence type="ECO:0000256" key="1">
    <source>
        <dbReference type="ARBA" id="ARBA00001633"/>
    </source>
</evidence>
<dbReference type="PANTHER" id="PTHR22854">
    <property type="entry name" value="TRYPTOPHAN BIOSYNTHESIS PROTEIN"/>
    <property type="match status" value="1"/>
</dbReference>
<dbReference type="Gene3D" id="3.20.20.70">
    <property type="entry name" value="Aldolase class I"/>
    <property type="match status" value="1"/>
</dbReference>
<dbReference type="SUPFAM" id="SSF51366">
    <property type="entry name" value="Ribulose-phoshate binding barrel"/>
    <property type="match status" value="1"/>
</dbReference>
<name>A0ABV1B6F4_9FIRM</name>
<comment type="caution">
    <text evidence="10">The sequence shown here is derived from an EMBL/GenBank/DDBJ whole genome shotgun (WGS) entry which is preliminary data.</text>
</comment>
<dbReference type="InterPro" id="IPR013798">
    <property type="entry name" value="Indole-3-glycerol_P_synth_dom"/>
</dbReference>
<gene>
    <name evidence="10" type="ORF">WMO25_13075</name>
</gene>
<protein>
    <recommendedName>
        <fullName evidence="3">indole-3-glycerol-phosphate synthase</fullName>
        <ecNumber evidence="3">4.1.1.48</ecNumber>
    </recommendedName>
</protein>
<dbReference type="PANTHER" id="PTHR22854:SF2">
    <property type="entry name" value="INDOLE-3-GLYCEROL-PHOSPHATE SYNTHASE"/>
    <property type="match status" value="1"/>
</dbReference>
<comment type="pathway">
    <text evidence="2">Amino-acid biosynthesis; L-tryptophan biosynthesis; L-tryptophan from chorismate: step 4/5.</text>
</comment>
<dbReference type="InterPro" id="IPR013785">
    <property type="entry name" value="Aldolase_TIM"/>
</dbReference>
<keyword evidence="7" id="KW-0057">Aromatic amino acid biosynthesis</keyword>
<comment type="catalytic activity">
    <reaction evidence="1">
        <text>1-(2-carboxyphenylamino)-1-deoxy-D-ribulose 5-phosphate + H(+) = (1S,2R)-1-C-(indol-3-yl)glycerol 3-phosphate + CO2 + H2O</text>
        <dbReference type="Rhea" id="RHEA:23476"/>
        <dbReference type="ChEBI" id="CHEBI:15377"/>
        <dbReference type="ChEBI" id="CHEBI:15378"/>
        <dbReference type="ChEBI" id="CHEBI:16526"/>
        <dbReference type="ChEBI" id="CHEBI:58613"/>
        <dbReference type="ChEBI" id="CHEBI:58866"/>
        <dbReference type="EC" id="4.1.1.48"/>
    </reaction>
</comment>
<evidence type="ECO:0000256" key="3">
    <source>
        <dbReference type="ARBA" id="ARBA00012362"/>
    </source>
</evidence>
<evidence type="ECO:0000256" key="6">
    <source>
        <dbReference type="ARBA" id="ARBA00022822"/>
    </source>
</evidence>
<evidence type="ECO:0000256" key="8">
    <source>
        <dbReference type="ARBA" id="ARBA00023239"/>
    </source>
</evidence>
<proteinExistence type="predicted"/>
<keyword evidence="6" id="KW-0822">Tryptophan biosynthesis</keyword>
<evidence type="ECO:0000313" key="11">
    <source>
        <dbReference type="Proteomes" id="UP001469749"/>
    </source>
</evidence>
<organism evidence="10 11">
    <name type="scientific">Coprococcus intestinihominis</name>
    <dbReference type="NCBI Taxonomy" id="3133154"/>
    <lineage>
        <taxon>Bacteria</taxon>
        <taxon>Bacillati</taxon>
        <taxon>Bacillota</taxon>
        <taxon>Clostridia</taxon>
        <taxon>Lachnospirales</taxon>
        <taxon>Lachnospiraceae</taxon>
        <taxon>Coprococcus</taxon>
    </lineage>
</organism>
<dbReference type="EMBL" id="JBBMEK010000190">
    <property type="protein sequence ID" value="MEQ2366005.1"/>
    <property type="molecule type" value="Genomic_DNA"/>
</dbReference>
<evidence type="ECO:0000256" key="2">
    <source>
        <dbReference type="ARBA" id="ARBA00004696"/>
    </source>
</evidence>
<keyword evidence="5" id="KW-0210">Decarboxylase</keyword>
<feature type="domain" description="Indole-3-glycerol phosphate synthase" evidence="9">
    <location>
        <begin position="4"/>
        <end position="111"/>
    </location>
</feature>
<evidence type="ECO:0000256" key="4">
    <source>
        <dbReference type="ARBA" id="ARBA00022605"/>
    </source>
</evidence>
<dbReference type="Proteomes" id="UP001469749">
    <property type="component" value="Unassembled WGS sequence"/>
</dbReference>
<dbReference type="EC" id="4.1.1.48" evidence="3"/>
<evidence type="ECO:0000256" key="7">
    <source>
        <dbReference type="ARBA" id="ARBA00023141"/>
    </source>
</evidence>
<evidence type="ECO:0000313" key="10">
    <source>
        <dbReference type="EMBL" id="MEQ2366005.1"/>
    </source>
</evidence>
<evidence type="ECO:0000259" key="9">
    <source>
        <dbReference type="Pfam" id="PF00218"/>
    </source>
</evidence>
<keyword evidence="4" id="KW-0028">Amino-acid biosynthesis</keyword>
<reference evidence="10 11" key="1">
    <citation type="submission" date="2024-03" db="EMBL/GenBank/DDBJ databases">
        <title>Human intestinal bacterial collection.</title>
        <authorList>
            <person name="Pauvert C."/>
            <person name="Hitch T.C.A."/>
            <person name="Clavel T."/>
        </authorList>
    </citation>
    <scope>NUCLEOTIDE SEQUENCE [LARGE SCALE GENOMIC DNA]</scope>
    <source>
        <strain evidence="10 11">CLA-AA-H190</strain>
    </source>
</reference>
<keyword evidence="8" id="KW-0456">Lyase</keyword>
<accession>A0ABV1B6F4</accession>
<dbReference type="InterPro" id="IPR045186">
    <property type="entry name" value="Indole-3-glycerol_P_synth"/>
</dbReference>